<comment type="caution">
    <text evidence="2">The sequence shown here is derived from an EMBL/GenBank/DDBJ whole genome shotgun (WGS) entry which is preliminary data.</text>
</comment>
<reference evidence="3" key="1">
    <citation type="journal article" date="2019" name="Int. J. Syst. Evol. Microbiol.">
        <title>The Global Catalogue of Microorganisms (GCM) 10K type strain sequencing project: providing services to taxonomists for standard genome sequencing and annotation.</title>
        <authorList>
            <consortium name="The Broad Institute Genomics Platform"/>
            <consortium name="The Broad Institute Genome Sequencing Center for Infectious Disease"/>
            <person name="Wu L."/>
            <person name="Ma J."/>
        </authorList>
    </citation>
    <scope>NUCLEOTIDE SEQUENCE [LARGE SCALE GENOMIC DNA]</scope>
    <source>
        <strain evidence="3">JCM 14309</strain>
    </source>
</reference>
<proteinExistence type="predicted"/>
<evidence type="ECO:0000313" key="2">
    <source>
        <dbReference type="EMBL" id="GAA3055695.1"/>
    </source>
</evidence>
<feature type="compositionally biased region" description="Basic and acidic residues" evidence="1">
    <location>
        <begin position="1"/>
        <end position="14"/>
    </location>
</feature>
<organism evidence="2 3">
    <name type="scientific">Nesterenkonia aethiopica</name>
    <dbReference type="NCBI Taxonomy" id="269144"/>
    <lineage>
        <taxon>Bacteria</taxon>
        <taxon>Bacillati</taxon>
        <taxon>Actinomycetota</taxon>
        <taxon>Actinomycetes</taxon>
        <taxon>Micrococcales</taxon>
        <taxon>Micrococcaceae</taxon>
        <taxon>Nesterenkonia</taxon>
    </lineage>
</organism>
<feature type="compositionally biased region" description="Basic and acidic residues" evidence="1">
    <location>
        <begin position="24"/>
        <end position="33"/>
    </location>
</feature>
<evidence type="ECO:0000313" key="3">
    <source>
        <dbReference type="Proteomes" id="UP001500236"/>
    </source>
</evidence>
<gene>
    <name evidence="2" type="ORF">GCM10010529_07040</name>
</gene>
<name>A0ABP6LRB7_9MICC</name>
<sequence length="92" mass="9811">MGLVRGEVRGEAPARAEAGPVGREAPDRGAPDRGLDMVDIILRKARKSQIVRPRVAVGESRGTRTLLSADRACSDSETQACRSGYHLASVLL</sequence>
<accession>A0ABP6LRB7</accession>
<evidence type="ECO:0000256" key="1">
    <source>
        <dbReference type="SAM" id="MobiDB-lite"/>
    </source>
</evidence>
<protein>
    <submittedName>
        <fullName evidence="2">Uncharacterized protein</fullName>
    </submittedName>
</protein>
<dbReference type="Proteomes" id="UP001500236">
    <property type="component" value="Unassembled WGS sequence"/>
</dbReference>
<keyword evidence="3" id="KW-1185">Reference proteome</keyword>
<feature type="region of interest" description="Disordered" evidence="1">
    <location>
        <begin position="1"/>
        <end position="33"/>
    </location>
</feature>
<dbReference type="EMBL" id="BAAAVT010000004">
    <property type="protein sequence ID" value="GAA3055695.1"/>
    <property type="molecule type" value="Genomic_DNA"/>
</dbReference>